<protein>
    <submittedName>
        <fullName evidence="2">Uncharacterized protein</fullName>
    </submittedName>
</protein>
<feature type="compositionally biased region" description="Low complexity" evidence="1">
    <location>
        <begin position="302"/>
        <end position="324"/>
    </location>
</feature>
<feature type="region of interest" description="Disordered" evidence="1">
    <location>
        <begin position="1"/>
        <end position="154"/>
    </location>
</feature>
<feature type="compositionally biased region" description="Basic and acidic residues" evidence="1">
    <location>
        <begin position="231"/>
        <end position="242"/>
    </location>
</feature>
<gene>
    <name evidence="2" type="ORF">LGLO00237_LOCUS21037</name>
</gene>
<feature type="compositionally biased region" description="Basic and acidic residues" evidence="1">
    <location>
        <begin position="142"/>
        <end position="152"/>
    </location>
</feature>
<organism evidence="2">
    <name type="scientific">Lotharella globosa</name>
    <dbReference type="NCBI Taxonomy" id="91324"/>
    <lineage>
        <taxon>Eukaryota</taxon>
        <taxon>Sar</taxon>
        <taxon>Rhizaria</taxon>
        <taxon>Cercozoa</taxon>
        <taxon>Chlorarachniophyceae</taxon>
        <taxon>Lotharella</taxon>
    </lineage>
</organism>
<evidence type="ECO:0000256" key="1">
    <source>
        <dbReference type="SAM" id="MobiDB-lite"/>
    </source>
</evidence>
<feature type="compositionally biased region" description="Basic and acidic residues" evidence="1">
    <location>
        <begin position="341"/>
        <end position="354"/>
    </location>
</feature>
<proteinExistence type="predicted"/>
<sequence>MDVIGKTYASYYGERHPSRRQSSQKQRTESPIKQMWEVKKRYNGSSRSCVAPTYRTKQTAEVWIRPETPSDSMMGIVSARKHNPRNPKVSNKISKRPQSSRGSRPVSASGFMKRRPGSGSGKKGVKPSKPKQRAARNAWEQQAKEAASKYEEELPTLNTKMPEIGVPKVVKAEDITKLAKKIEQLETVHNGPKTEGRQLHQKFRRAIEMEQDQAEKMTTGKKHMMVPGGIDRPRTKGAQSRDEEITMVKDDIQEATKAIDHNRSAMKSVKKWNSTDRELWKLKMQLEMLKLVHSKGGRVTGNLNVTNPTTATTQTTSNTTNAETGGPDDAVKASAAASPTAEKKTKPTKTKQERTYSPPWGFIPYRADGTVVPVIGNDDDDDRPEKQTACTDPLKLLEKRRGDGYETEAHNSYGAFYSDPKAVKALREETEQRLKSAKAAKTCI</sequence>
<reference evidence="2" key="1">
    <citation type="submission" date="2021-01" db="EMBL/GenBank/DDBJ databases">
        <authorList>
            <person name="Corre E."/>
            <person name="Pelletier E."/>
            <person name="Niang G."/>
            <person name="Scheremetjew M."/>
            <person name="Finn R."/>
            <person name="Kale V."/>
            <person name="Holt S."/>
            <person name="Cochrane G."/>
            <person name="Meng A."/>
            <person name="Brown T."/>
            <person name="Cohen L."/>
        </authorList>
    </citation>
    <scope>NUCLEOTIDE SEQUENCE</scope>
    <source>
        <strain evidence="2">CCCM811</strain>
    </source>
</reference>
<feature type="compositionally biased region" description="Polar residues" evidence="1">
    <location>
        <begin position="88"/>
        <end position="102"/>
    </location>
</feature>
<name>A0A7S3Z249_9EUKA</name>
<feature type="compositionally biased region" description="Basic residues" evidence="1">
    <location>
        <begin position="123"/>
        <end position="134"/>
    </location>
</feature>
<dbReference type="AlphaFoldDB" id="A0A7S3Z249"/>
<feature type="region of interest" description="Disordered" evidence="1">
    <location>
        <begin position="298"/>
        <end position="362"/>
    </location>
</feature>
<feature type="compositionally biased region" description="Basic and acidic residues" evidence="1">
    <location>
        <begin position="26"/>
        <end position="40"/>
    </location>
</feature>
<evidence type="ECO:0000313" key="2">
    <source>
        <dbReference type="EMBL" id="CAE0669410.1"/>
    </source>
</evidence>
<dbReference type="EMBL" id="HBIV01029454">
    <property type="protein sequence ID" value="CAE0669410.1"/>
    <property type="molecule type" value="Transcribed_RNA"/>
</dbReference>
<accession>A0A7S3Z249</accession>
<feature type="region of interest" description="Disordered" evidence="1">
    <location>
        <begin position="216"/>
        <end position="242"/>
    </location>
</feature>